<organism evidence="3 4">
    <name type="scientific">Liquidambar formosana</name>
    <name type="common">Formosan gum</name>
    <dbReference type="NCBI Taxonomy" id="63359"/>
    <lineage>
        <taxon>Eukaryota</taxon>
        <taxon>Viridiplantae</taxon>
        <taxon>Streptophyta</taxon>
        <taxon>Embryophyta</taxon>
        <taxon>Tracheophyta</taxon>
        <taxon>Spermatophyta</taxon>
        <taxon>Magnoliopsida</taxon>
        <taxon>eudicotyledons</taxon>
        <taxon>Gunneridae</taxon>
        <taxon>Pentapetalae</taxon>
        <taxon>Saxifragales</taxon>
        <taxon>Altingiaceae</taxon>
        <taxon>Liquidambar</taxon>
    </lineage>
</organism>
<proteinExistence type="predicted"/>
<dbReference type="Gene3D" id="3.30.1310.10">
    <property type="entry name" value="Nucleoid-associated protein YbaB-like domain"/>
    <property type="match status" value="1"/>
</dbReference>
<keyword evidence="4" id="KW-1185">Reference proteome</keyword>
<evidence type="ECO:0000313" key="4">
    <source>
        <dbReference type="Proteomes" id="UP001415857"/>
    </source>
</evidence>
<sequence>MACRIKSVSKKETSVARCYCVIEKHSRKGKVNPRANTVGSLILLWPGSKNGKTRRSLRLYGLFGGKKENNDNSDDTPSKPGLQGSMQNPYDTVKKAQMVVQVEAVHVQKELAAAEFDGSCEDEPTKVTISGNEQTVHPERTEAAMELGAEGKPTNGISSKEVFGVLKSISDPNRAFSFFKSFAELPNVVHTTETCNYMLEILRVHRRVEDMAVVFDLMQKQIIKRNLNTYLTIFRGLYVRGGIRQAPFALERMRKSWVYSKCVFL</sequence>
<comment type="caution">
    <text evidence="3">The sequence shown here is derived from an EMBL/GenBank/DDBJ whole genome shotgun (WGS) entry which is preliminary data.</text>
</comment>
<keyword evidence="1" id="KW-0238">DNA-binding</keyword>
<dbReference type="Gene3D" id="1.25.40.10">
    <property type="entry name" value="Tetratricopeptide repeat domain"/>
    <property type="match status" value="1"/>
</dbReference>
<reference evidence="3 4" key="1">
    <citation type="journal article" date="2024" name="Plant J.">
        <title>Genome sequences and population genomics reveal climatic adaptation and genomic divergence between two closely related sweetgum species.</title>
        <authorList>
            <person name="Xu W.Q."/>
            <person name="Ren C.Q."/>
            <person name="Zhang X.Y."/>
            <person name="Comes H.P."/>
            <person name="Liu X.H."/>
            <person name="Li Y.G."/>
            <person name="Kettle C.J."/>
            <person name="Jalonen R."/>
            <person name="Gaisberger H."/>
            <person name="Ma Y.Z."/>
            <person name="Qiu Y.X."/>
        </authorList>
    </citation>
    <scope>NUCLEOTIDE SEQUENCE [LARGE SCALE GENOMIC DNA]</scope>
    <source>
        <strain evidence="3">Hangzhou</strain>
    </source>
</reference>
<dbReference type="AlphaFoldDB" id="A0AAP0RQN0"/>
<protein>
    <recommendedName>
        <fullName evidence="5">Pentatricopeptide repeat-containing protein</fullName>
    </recommendedName>
</protein>
<accession>A0AAP0RQN0</accession>
<evidence type="ECO:0000256" key="2">
    <source>
        <dbReference type="SAM" id="MobiDB-lite"/>
    </source>
</evidence>
<feature type="region of interest" description="Disordered" evidence="2">
    <location>
        <begin position="63"/>
        <end position="88"/>
    </location>
</feature>
<evidence type="ECO:0000256" key="1">
    <source>
        <dbReference type="ARBA" id="ARBA00023125"/>
    </source>
</evidence>
<dbReference type="PANTHER" id="PTHR33449:SF1">
    <property type="entry name" value="NUCLEOID-ASSOCIATED PROTEIN YBAB"/>
    <property type="match status" value="1"/>
</dbReference>
<dbReference type="Proteomes" id="UP001415857">
    <property type="component" value="Unassembled WGS sequence"/>
</dbReference>
<gene>
    <name evidence="3" type="ORF">L1049_014227</name>
</gene>
<dbReference type="InterPro" id="IPR004401">
    <property type="entry name" value="YbaB/EbfC"/>
</dbReference>
<dbReference type="InterPro" id="IPR036894">
    <property type="entry name" value="YbaB-like_sf"/>
</dbReference>
<dbReference type="EMBL" id="JBBPBK010000008">
    <property type="protein sequence ID" value="KAK9280535.1"/>
    <property type="molecule type" value="Genomic_DNA"/>
</dbReference>
<evidence type="ECO:0000313" key="3">
    <source>
        <dbReference type="EMBL" id="KAK9280535.1"/>
    </source>
</evidence>
<name>A0AAP0RQN0_LIQFO</name>
<dbReference type="InterPro" id="IPR011990">
    <property type="entry name" value="TPR-like_helical_dom_sf"/>
</dbReference>
<evidence type="ECO:0008006" key="5">
    <source>
        <dbReference type="Google" id="ProtNLM"/>
    </source>
</evidence>
<dbReference type="PANTHER" id="PTHR33449">
    <property type="entry name" value="NUCLEOID-ASSOCIATED PROTEIN YBAB"/>
    <property type="match status" value="1"/>
</dbReference>
<dbReference type="GO" id="GO:0003677">
    <property type="term" value="F:DNA binding"/>
    <property type="evidence" value="ECO:0007669"/>
    <property type="project" value="UniProtKB-KW"/>
</dbReference>